<dbReference type="Gene3D" id="3.40.50.1010">
    <property type="entry name" value="5'-nuclease"/>
    <property type="match status" value="1"/>
</dbReference>
<dbReference type="PANTHER" id="PTHR39677:SF4">
    <property type="entry name" value="RIBONUCLEASE VAPC6"/>
    <property type="match status" value="1"/>
</dbReference>
<dbReference type="PANTHER" id="PTHR39677">
    <property type="entry name" value="RIBONUCLEASE VAPC6"/>
    <property type="match status" value="1"/>
</dbReference>
<feature type="domain" description="PIN" evidence="1">
    <location>
        <begin position="3"/>
        <end position="116"/>
    </location>
</feature>
<organism evidence="2 3">
    <name type="scientific">Candidatus Desantisbacteria bacterium CG2_30_40_21</name>
    <dbReference type="NCBI Taxonomy" id="1817895"/>
    <lineage>
        <taxon>Bacteria</taxon>
        <taxon>Candidatus Desantisiibacteriota</taxon>
    </lineage>
</organism>
<dbReference type="CDD" id="cd18686">
    <property type="entry name" value="PIN_VapC-like"/>
    <property type="match status" value="1"/>
</dbReference>
<dbReference type="STRING" id="1817895.AUJ95_01550"/>
<dbReference type="SUPFAM" id="SSF88723">
    <property type="entry name" value="PIN domain-like"/>
    <property type="match status" value="1"/>
</dbReference>
<comment type="caution">
    <text evidence="2">The sequence shown here is derived from an EMBL/GenBank/DDBJ whole genome shotgun (WGS) entry which is preliminary data.</text>
</comment>
<dbReference type="EMBL" id="MNYI01000043">
    <property type="protein sequence ID" value="OIP42636.1"/>
    <property type="molecule type" value="Genomic_DNA"/>
</dbReference>
<dbReference type="InterPro" id="IPR029060">
    <property type="entry name" value="PIN-like_dom_sf"/>
</dbReference>
<evidence type="ECO:0000259" key="1">
    <source>
        <dbReference type="Pfam" id="PF01850"/>
    </source>
</evidence>
<protein>
    <submittedName>
        <fullName evidence="2">VapC toxin family PIN domain ribonuclease</fullName>
    </submittedName>
</protein>
<accession>A0A1J5E2K0</accession>
<dbReference type="InterPro" id="IPR002716">
    <property type="entry name" value="PIN_dom"/>
</dbReference>
<dbReference type="Pfam" id="PF01850">
    <property type="entry name" value="PIN"/>
    <property type="match status" value="1"/>
</dbReference>
<gene>
    <name evidence="2" type="ORF">AUJ95_01550</name>
</gene>
<dbReference type="Proteomes" id="UP000183085">
    <property type="component" value="Unassembled WGS sequence"/>
</dbReference>
<proteinExistence type="predicted"/>
<evidence type="ECO:0000313" key="3">
    <source>
        <dbReference type="Proteomes" id="UP000183085"/>
    </source>
</evidence>
<reference evidence="2 3" key="1">
    <citation type="journal article" date="2016" name="Environ. Microbiol.">
        <title>Genomic resolution of a cold subsurface aquifer community provides metabolic insights for novel microbes adapted to high CO concentrations.</title>
        <authorList>
            <person name="Probst A.J."/>
            <person name="Castelle C.J."/>
            <person name="Singh A."/>
            <person name="Brown C.T."/>
            <person name="Anantharaman K."/>
            <person name="Sharon I."/>
            <person name="Hug L.A."/>
            <person name="Burstein D."/>
            <person name="Emerson J.B."/>
            <person name="Thomas B.C."/>
            <person name="Banfield J.F."/>
        </authorList>
    </citation>
    <scope>NUCLEOTIDE SEQUENCE [LARGE SCALE GENOMIC DNA]</scope>
    <source>
        <strain evidence="2">CG2_30_40_21</strain>
    </source>
</reference>
<dbReference type="AlphaFoldDB" id="A0A1J5E2K0"/>
<evidence type="ECO:0000313" key="2">
    <source>
        <dbReference type="EMBL" id="OIP42636.1"/>
    </source>
</evidence>
<name>A0A1J5E2K0_9BACT</name>
<sequence length="124" mass="13894">MNIVDSSGWLEYFADGPNANFFTPVIENISNLIISSINIYEVFKRVFQQCDENDAIQSIAIMKQGLVVDLNPMIAISAAKISVELKLPMADSIILATARVYNATLWTQDSDFKSIEGVQYIEKR</sequence>